<organism evidence="6 7">
    <name type="scientific">Novosphingobium mathurense</name>
    <dbReference type="NCBI Taxonomy" id="428990"/>
    <lineage>
        <taxon>Bacteria</taxon>
        <taxon>Pseudomonadati</taxon>
        <taxon>Pseudomonadota</taxon>
        <taxon>Alphaproteobacteria</taxon>
        <taxon>Sphingomonadales</taxon>
        <taxon>Sphingomonadaceae</taxon>
        <taxon>Novosphingobium</taxon>
    </lineage>
</organism>
<feature type="domain" description="HTH hxlR-type" evidence="5">
    <location>
        <begin position="29"/>
        <end position="127"/>
    </location>
</feature>
<name>A0A1U6H1Y3_9SPHN</name>
<dbReference type="Gene3D" id="1.10.10.10">
    <property type="entry name" value="Winged helix-like DNA-binding domain superfamily/Winged helix DNA-binding domain"/>
    <property type="match status" value="1"/>
</dbReference>
<keyword evidence="7" id="KW-1185">Reference proteome</keyword>
<dbReference type="Pfam" id="PF01638">
    <property type="entry name" value="HxlR"/>
    <property type="match status" value="1"/>
</dbReference>
<dbReference type="STRING" id="428990.SAMN06295987_1011065"/>
<evidence type="ECO:0000313" key="7">
    <source>
        <dbReference type="Proteomes" id="UP000190989"/>
    </source>
</evidence>
<dbReference type="Proteomes" id="UP000190989">
    <property type="component" value="Unassembled WGS sequence"/>
</dbReference>
<evidence type="ECO:0000259" key="5">
    <source>
        <dbReference type="PROSITE" id="PS51118"/>
    </source>
</evidence>
<sequence length="239" mass="26225">MKLQKDTKGSESAVSSGEGPHGRWYGDACGAAFAMELLGERWSLLIVREMMLGARRFSELRQALPNLSAKVLTERLETLQANGIVARSFRKPPISAQVYGLTDWGRALEPVLQELGRWAVRSPMHDHTLPLTPVALMLSMRTMIVPARASGLELWIAFDIGEQHFAGRLREGDLAIHPIGEGMTSPDLRFTAPAASDFLPVFYGKRSAAEAGGRLKIDGDPAMVQRFIDLFALPPKCEG</sequence>
<dbReference type="Gene3D" id="3.30.1050.10">
    <property type="entry name" value="SCP2 sterol-binding domain"/>
    <property type="match status" value="1"/>
</dbReference>
<dbReference type="PROSITE" id="PS51118">
    <property type="entry name" value="HTH_HXLR"/>
    <property type="match status" value="1"/>
</dbReference>
<dbReference type="PANTHER" id="PTHR33204">
    <property type="entry name" value="TRANSCRIPTIONAL REGULATOR, MARR FAMILY"/>
    <property type="match status" value="1"/>
</dbReference>
<dbReference type="InterPro" id="IPR036390">
    <property type="entry name" value="WH_DNA-bd_sf"/>
</dbReference>
<accession>A0A1U6H1Y3</accession>
<keyword evidence="1" id="KW-0805">Transcription regulation</keyword>
<dbReference type="PANTHER" id="PTHR33204:SF18">
    <property type="entry name" value="TRANSCRIPTIONAL REGULATORY PROTEIN"/>
    <property type="match status" value="1"/>
</dbReference>
<evidence type="ECO:0000256" key="4">
    <source>
        <dbReference type="SAM" id="MobiDB-lite"/>
    </source>
</evidence>
<keyword evidence="3" id="KW-0804">Transcription</keyword>
<protein>
    <submittedName>
        <fullName evidence="6">Transcriptional regulator, HxlR family</fullName>
    </submittedName>
</protein>
<dbReference type="AlphaFoldDB" id="A0A1U6H1Y3"/>
<dbReference type="SUPFAM" id="SSF46785">
    <property type="entry name" value="Winged helix' DNA-binding domain"/>
    <property type="match status" value="1"/>
</dbReference>
<dbReference type="GO" id="GO:0003677">
    <property type="term" value="F:DNA binding"/>
    <property type="evidence" value="ECO:0007669"/>
    <property type="project" value="UniProtKB-KW"/>
</dbReference>
<dbReference type="InterPro" id="IPR002577">
    <property type="entry name" value="HTH_HxlR"/>
</dbReference>
<dbReference type="EMBL" id="FVZE01000001">
    <property type="protein sequence ID" value="SLJ89758.1"/>
    <property type="molecule type" value="Genomic_DNA"/>
</dbReference>
<evidence type="ECO:0000256" key="3">
    <source>
        <dbReference type="ARBA" id="ARBA00023163"/>
    </source>
</evidence>
<feature type="region of interest" description="Disordered" evidence="4">
    <location>
        <begin position="1"/>
        <end position="21"/>
    </location>
</feature>
<dbReference type="Pfam" id="PF02036">
    <property type="entry name" value="SCP2"/>
    <property type="match status" value="1"/>
</dbReference>
<dbReference type="SUPFAM" id="SSF55718">
    <property type="entry name" value="SCP-like"/>
    <property type="match status" value="1"/>
</dbReference>
<dbReference type="InterPro" id="IPR003033">
    <property type="entry name" value="SCP2_sterol-bd_dom"/>
</dbReference>
<dbReference type="RefSeq" id="WP_079729654.1">
    <property type="nucleotide sequence ID" value="NZ_FVZE01000001.1"/>
</dbReference>
<gene>
    <name evidence="6" type="ORF">SAMN06295987_1011065</name>
</gene>
<evidence type="ECO:0000313" key="6">
    <source>
        <dbReference type="EMBL" id="SLJ89758.1"/>
    </source>
</evidence>
<dbReference type="InterPro" id="IPR036527">
    <property type="entry name" value="SCP2_sterol-bd_dom_sf"/>
</dbReference>
<proteinExistence type="predicted"/>
<keyword evidence="2" id="KW-0238">DNA-binding</keyword>
<reference evidence="7" key="1">
    <citation type="submission" date="2017-02" db="EMBL/GenBank/DDBJ databases">
        <authorList>
            <person name="Varghese N."/>
            <person name="Submissions S."/>
        </authorList>
    </citation>
    <scope>NUCLEOTIDE SEQUENCE [LARGE SCALE GENOMIC DNA]</scope>
    <source>
        <strain evidence="7">SM117</strain>
    </source>
</reference>
<evidence type="ECO:0000256" key="2">
    <source>
        <dbReference type="ARBA" id="ARBA00023125"/>
    </source>
</evidence>
<evidence type="ECO:0000256" key="1">
    <source>
        <dbReference type="ARBA" id="ARBA00023015"/>
    </source>
</evidence>
<dbReference type="InterPro" id="IPR036388">
    <property type="entry name" value="WH-like_DNA-bd_sf"/>
</dbReference>